<dbReference type="Gene3D" id="3.40.50.720">
    <property type="entry name" value="NAD(P)-binding Rossmann-like Domain"/>
    <property type="match status" value="1"/>
</dbReference>
<dbReference type="EC" id="1.1.1.108" evidence="5"/>
<organism evidence="5">
    <name type="scientific">uncultured organism</name>
    <dbReference type="NCBI Taxonomy" id="155900"/>
    <lineage>
        <taxon>unclassified sequences</taxon>
        <taxon>environmental samples</taxon>
    </lineage>
</organism>
<evidence type="ECO:0000256" key="1">
    <source>
        <dbReference type="ARBA" id="ARBA00009463"/>
    </source>
</evidence>
<evidence type="ECO:0000259" key="4">
    <source>
        <dbReference type="Pfam" id="PF02737"/>
    </source>
</evidence>
<keyword evidence="2 5" id="KW-0560">Oxidoreductase</keyword>
<dbReference type="PANTHER" id="PTHR48075">
    <property type="entry name" value="3-HYDROXYACYL-COA DEHYDROGENASE FAMILY PROTEIN"/>
    <property type="match status" value="1"/>
</dbReference>
<dbReference type="SUPFAM" id="SSF51735">
    <property type="entry name" value="NAD(P)-binding Rossmann-fold domains"/>
    <property type="match status" value="1"/>
</dbReference>
<dbReference type="GO" id="GO:0050104">
    <property type="term" value="F:L-gulonate 3-dehydrogenase activity"/>
    <property type="evidence" value="ECO:0007669"/>
    <property type="project" value="TreeGrafter"/>
</dbReference>
<dbReference type="InterPro" id="IPR008927">
    <property type="entry name" value="6-PGluconate_DH-like_C_sf"/>
</dbReference>
<dbReference type="EMBL" id="MN079083">
    <property type="protein sequence ID" value="QEA04404.1"/>
    <property type="molecule type" value="Genomic_DNA"/>
</dbReference>
<feature type="domain" description="3-hydroxyacyl-CoA dehydrogenase C-terminal" evidence="3">
    <location>
        <begin position="186"/>
        <end position="251"/>
    </location>
</feature>
<dbReference type="Pfam" id="PF00725">
    <property type="entry name" value="3HCDH"/>
    <property type="match status" value="1"/>
</dbReference>
<evidence type="ECO:0000256" key="2">
    <source>
        <dbReference type="ARBA" id="ARBA00023002"/>
    </source>
</evidence>
<feature type="domain" description="3-hydroxyacyl-CoA dehydrogenase NAD binding" evidence="4">
    <location>
        <begin position="4"/>
        <end position="180"/>
    </location>
</feature>
<evidence type="ECO:0000259" key="3">
    <source>
        <dbReference type="Pfam" id="PF00725"/>
    </source>
</evidence>
<dbReference type="InterPro" id="IPR036291">
    <property type="entry name" value="NAD(P)-bd_dom_sf"/>
</dbReference>
<dbReference type="AlphaFoldDB" id="A0A5B8RA65"/>
<dbReference type="InterPro" id="IPR013328">
    <property type="entry name" value="6PGD_dom2"/>
</dbReference>
<accession>A0A5B8RA65</accession>
<protein>
    <submittedName>
        <fullName evidence="5">L-carnitine dehydrogenase</fullName>
        <ecNumber evidence="5">1.1.1.108</ecNumber>
    </submittedName>
</protein>
<dbReference type="Gene3D" id="1.10.1040.10">
    <property type="entry name" value="N-(1-d-carboxylethyl)-l-norvaline Dehydrogenase, domain 2"/>
    <property type="match status" value="1"/>
</dbReference>
<dbReference type="NCBIfam" id="NF004783">
    <property type="entry name" value="PRK06129.1"/>
    <property type="match status" value="1"/>
</dbReference>
<dbReference type="InterPro" id="IPR006176">
    <property type="entry name" value="3-OHacyl-CoA_DH_NAD-bd"/>
</dbReference>
<comment type="similarity">
    <text evidence="1">Belongs to the 3-hydroxyacyl-CoA dehydrogenase family.</text>
</comment>
<dbReference type="PANTHER" id="PTHR48075:SF1">
    <property type="entry name" value="LAMBDA-CRYSTALLIN HOMOLOG"/>
    <property type="match status" value="1"/>
</dbReference>
<dbReference type="Pfam" id="PF02737">
    <property type="entry name" value="3HCDH_N"/>
    <property type="match status" value="1"/>
</dbReference>
<name>A0A5B8RA65_9ZZZZ</name>
<reference evidence="5" key="1">
    <citation type="submission" date="2019-06" db="EMBL/GenBank/DDBJ databases">
        <authorList>
            <person name="Murdoch R.W."/>
            <person name="Fathepure B."/>
        </authorList>
    </citation>
    <scope>NUCLEOTIDE SEQUENCE</scope>
</reference>
<sequence>MTRSVAVIGAGLIGRAWAIVFARAGFDVALNDVSADALATARTAIDDALADLADAGLIVEDPAAVLGRIRGEPDLAAAVAGAVYVQECGPEREADKRALFAELDRLAAPETILASSTSGIVASRIVDGLSRPQRCLVAHPVNPPYLIPLVELAPGPETDPAVVGAARALLDEAGQVPITVHGEVEGFILNRLQGAVLNEALRLVQAGHVSMADLDRTMKHGLGTRWSFMGPFETIDLNAPGGIADYARRYGPLYQRIDADAAEPPDWGEAAIARLERERRESLPADALNARQQWRDRRLMALTVHQRRMQETQDNEERT</sequence>
<dbReference type="GO" id="GO:0006631">
    <property type="term" value="P:fatty acid metabolic process"/>
    <property type="evidence" value="ECO:0007669"/>
    <property type="project" value="InterPro"/>
</dbReference>
<gene>
    <name evidence="5" type="primary">lcdH_1</name>
    <name evidence="5" type="ORF">KBTEX_00712</name>
</gene>
<dbReference type="GO" id="GO:0047728">
    <property type="term" value="F:carnitine 3-dehydrogenase activity"/>
    <property type="evidence" value="ECO:0007669"/>
    <property type="project" value="UniProtKB-EC"/>
</dbReference>
<proteinExistence type="inferred from homology"/>
<dbReference type="PROSITE" id="PS00067">
    <property type="entry name" value="3HCDH"/>
    <property type="match status" value="1"/>
</dbReference>
<dbReference type="InterPro" id="IPR006180">
    <property type="entry name" value="3-OHacyl-CoA_DH_CS"/>
</dbReference>
<dbReference type="SUPFAM" id="SSF48179">
    <property type="entry name" value="6-phosphogluconate dehydrogenase C-terminal domain-like"/>
    <property type="match status" value="1"/>
</dbReference>
<evidence type="ECO:0000313" key="5">
    <source>
        <dbReference type="EMBL" id="QEA04404.1"/>
    </source>
</evidence>
<dbReference type="InterPro" id="IPR006108">
    <property type="entry name" value="3HC_DH_C"/>
</dbReference>
<dbReference type="GO" id="GO:0070403">
    <property type="term" value="F:NAD+ binding"/>
    <property type="evidence" value="ECO:0007669"/>
    <property type="project" value="InterPro"/>
</dbReference>